<evidence type="ECO:0000256" key="9">
    <source>
        <dbReference type="ARBA" id="ARBA00023012"/>
    </source>
</evidence>
<gene>
    <name evidence="14" type="ORF">RAK27_14850</name>
</gene>
<evidence type="ECO:0000259" key="12">
    <source>
        <dbReference type="PROSITE" id="PS50109"/>
    </source>
</evidence>
<evidence type="ECO:0000256" key="2">
    <source>
        <dbReference type="ARBA" id="ARBA00004370"/>
    </source>
</evidence>
<dbReference type="FunFam" id="1.10.287.130:FF:000001">
    <property type="entry name" value="Two-component sensor histidine kinase"/>
    <property type="match status" value="1"/>
</dbReference>
<evidence type="ECO:0000256" key="4">
    <source>
        <dbReference type="ARBA" id="ARBA00022553"/>
    </source>
</evidence>
<dbReference type="GO" id="GO:0007234">
    <property type="term" value="P:osmosensory signaling via phosphorelay pathway"/>
    <property type="evidence" value="ECO:0007669"/>
    <property type="project" value="TreeGrafter"/>
</dbReference>
<dbReference type="InterPro" id="IPR003661">
    <property type="entry name" value="HisK_dim/P_dom"/>
</dbReference>
<name>A0AAW9JXB5_CARML</name>
<dbReference type="SMART" id="SM00388">
    <property type="entry name" value="HisKA"/>
    <property type="match status" value="1"/>
</dbReference>
<dbReference type="RefSeq" id="WP_322809508.1">
    <property type="nucleotide sequence ID" value="NZ_CBCPHT010000005.1"/>
</dbReference>
<accession>A0AAW9JXB5</accession>
<dbReference type="Gene3D" id="3.30.565.10">
    <property type="entry name" value="Histidine kinase-like ATPase, C-terminal domain"/>
    <property type="match status" value="1"/>
</dbReference>
<evidence type="ECO:0000256" key="8">
    <source>
        <dbReference type="ARBA" id="ARBA00022840"/>
    </source>
</evidence>
<evidence type="ECO:0000256" key="1">
    <source>
        <dbReference type="ARBA" id="ARBA00000085"/>
    </source>
</evidence>
<organism evidence="14 15">
    <name type="scientific">Carnobacterium maltaromaticum</name>
    <name type="common">Carnobacterium piscicola</name>
    <dbReference type="NCBI Taxonomy" id="2751"/>
    <lineage>
        <taxon>Bacteria</taxon>
        <taxon>Bacillati</taxon>
        <taxon>Bacillota</taxon>
        <taxon>Bacilli</taxon>
        <taxon>Lactobacillales</taxon>
        <taxon>Carnobacteriaceae</taxon>
        <taxon>Carnobacterium</taxon>
    </lineage>
</organism>
<dbReference type="PANTHER" id="PTHR42878:SF7">
    <property type="entry name" value="SENSOR HISTIDINE KINASE GLRK"/>
    <property type="match status" value="1"/>
</dbReference>
<evidence type="ECO:0000256" key="11">
    <source>
        <dbReference type="SAM" id="Phobius"/>
    </source>
</evidence>
<dbReference type="SMART" id="SM00304">
    <property type="entry name" value="HAMP"/>
    <property type="match status" value="1"/>
</dbReference>
<keyword evidence="11" id="KW-0812">Transmembrane</keyword>
<dbReference type="CDD" id="cd06225">
    <property type="entry name" value="HAMP"/>
    <property type="match status" value="1"/>
</dbReference>
<proteinExistence type="predicted"/>
<keyword evidence="7 14" id="KW-0418">Kinase</keyword>
<comment type="caution">
    <text evidence="14">The sequence shown here is derived from an EMBL/GenBank/DDBJ whole genome shotgun (WGS) entry which is preliminary data.</text>
</comment>
<dbReference type="SUPFAM" id="SSF55874">
    <property type="entry name" value="ATPase domain of HSP90 chaperone/DNA topoisomerase II/histidine kinase"/>
    <property type="match status" value="1"/>
</dbReference>
<dbReference type="Gene3D" id="6.10.340.10">
    <property type="match status" value="1"/>
</dbReference>
<dbReference type="EMBL" id="JAVBVO010000004">
    <property type="protein sequence ID" value="MDZ5759939.1"/>
    <property type="molecule type" value="Genomic_DNA"/>
</dbReference>
<keyword evidence="11" id="KW-1133">Transmembrane helix</keyword>
<evidence type="ECO:0000256" key="6">
    <source>
        <dbReference type="ARBA" id="ARBA00022741"/>
    </source>
</evidence>
<dbReference type="InterPro" id="IPR005467">
    <property type="entry name" value="His_kinase_dom"/>
</dbReference>
<dbReference type="PROSITE" id="PS50885">
    <property type="entry name" value="HAMP"/>
    <property type="match status" value="1"/>
</dbReference>
<dbReference type="GO" id="GO:0030295">
    <property type="term" value="F:protein kinase activator activity"/>
    <property type="evidence" value="ECO:0007669"/>
    <property type="project" value="TreeGrafter"/>
</dbReference>
<dbReference type="InterPro" id="IPR003660">
    <property type="entry name" value="HAMP_dom"/>
</dbReference>
<dbReference type="PRINTS" id="PR00344">
    <property type="entry name" value="BCTRLSENSOR"/>
</dbReference>
<evidence type="ECO:0000256" key="5">
    <source>
        <dbReference type="ARBA" id="ARBA00022679"/>
    </source>
</evidence>
<evidence type="ECO:0000256" key="7">
    <source>
        <dbReference type="ARBA" id="ARBA00022777"/>
    </source>
</evidence>
<comment type="subcellular location">
    <subcellularLocation>
        <location evidence="2">Membrane</location>
    </subcellularLocation>
</comment>
<dbReference type="CDD" id="cd00075">
    <property type="entry name" value="HATPase"/>
    <property type="match status" value="1"/>
</dbReference>
<keyword evidence="4" id="KW-0597">Phosphoprotein</keyword>
<dbReference type="InterPro" id="IPR004358">
    <property type="entry name" value="Sig_transdc_His_kin-like_C"/>
</dbReference>
<feature type="domain" description="Histidine kinase" evidence="12">
    <location>
        <begin position="139"/>
        <end position="350"/>
    </location>
</feature>
<dbReference type="InterPro" id="IPR050351">
    <property type="entry name" value="BphY/WalK/GraS-like"/>
</dbReference>
<dbReference type="Gene3D" id="1.10.287.130">
    <property type="match status" value="1"/>
</dbReference>
<dbReference type="SUPFAM" id="SSF158472">
    <property type="entry name" value="HAMP domain-like"/>
    <property type="match status" value="1"/>
</dbReference>
<comment type="catalytic activity">
    <reaction evidence="1">
        <text>ATP + protein L-histidine = ADP + protein N-phospho-L-histidine.</text>
        <dbReference type="EC" id="2.7.13.3"/>
    </reaction>
</comment>
<sequence length="350" mass="39913">MKKLFSRFSLTMSLVLFVFLMMLCSTVIVALIILLLFKTGMLQYFPRFPEKYRLFGPILLLLFISILTGTMLTGISSKRATRPYKMAIEAFNRVASGDFTVELKFKHVPYELEELTKSFNRMTKELSGIETLRSDFINHFSHEFKTPIVSIQGFAKLLENPNLSEEERQKYVAIIIQESGRLTTLSSTILHLSKVENHEIISEKRAIQLDEQLRQTILLLEPKWQKKRIVWELELDDSILNSDEDLLQQMWINLLDNAIKFSPENGVVKVKLMNLTDTVVVKITDQGSGMSGETQQRLFDKFYQGDASHSKEGNGLGMSLVKNILRICDGEIGLKSSLGNGSSFTITLKK</sequence>
<dbReference type="Pfam" id="PF00512">
    <property type="entry name" value="HisKA"/>
    <property type="match status" value="1"/>
</dbReference>
<dbReference type="PANTHER" id="PTHR42878">
    <property type="entry name" value="TWO-COMPONENT HISTIDINE KINASE"/>
    <property type="match status" value="1"/>
</dbReference>
<dbReference type="SUPFAM" id="SSF47384">
    <property type="entry name" value="Homodimeric domain of signal transducing histidine kinase"/>
    <property type="match status" value="1"/>
</dbReference>
<dbReference type="CDD" id="cd00082">
    <property type="entry name" value="HisKA"/>
    <property type="match status" value="1"/>
</dbReference>
<keyword evidence="9" id="KW-0902">Two-component regulatory system</keyword>
<keyword evidence="5" id="KW-0808">Transferase</keyword>
<dbReference type="SMART" id="SM00387">
    <property type="entry name" value="HATPase_c"/>
    <property type="match status" value="1"/>
</dbReference>
<keyword evidence="6" id="KW-0547">Nucleotide-binding</keyword>
<dbReference type="InterPro" id="IPR036890">
    <property type="entry name" value="HATPase_C_sf"/>
</dbReference>
<dbReference type="PROSITE" id="PS50109">
    <property type="entry name" value="HIS_KIN"/>
    <property type="match status" value="1"/>
</dbReference>
<dbReference type="AlphaFoldDB" id="A0AAW9JXB5"/>
<evidence type="ECO:0000313" key="14">
    <source>
        <dbReference type="EMBL" id="MDZ5759939.1"/>
    </source>
</evidence>
<dbReference type="InterPro" id="IPR036097">
    <property type="entry name" value="HisK_dim/P_sf"/>
</dbReference>
<dbReference type="GO" id="GO:0000156">
    <property type="term" value="F:phosphorelay response regulator activity"/>
    <property type="evidence" value="ECO:0007669"/>
    <property type="project" value="TreeGrafter"/>
</dbReference>
<keyword evidence="8" id="KW-0067">ATP-binding</keyword>
<dbReference type="Pfam" id="PF00672">
    <property type="entry name" value="HAMP"/>
    <property type="match status" value="1"/>
</dbReference>
<dbReference type="EC" id="2.7.13.3" evidence="3"/>
<dbReference type="GO" id="GO:0000155">
    <property type="term" value="F:phosphorelay sensor kinase activity"/>
    <property type="evidence" value="ECO:0007669"/>
    <property type="project" value="InterPro"/>
</dbReference>
<dbReference type="FunFam" id="3.30.565.10:FF:000006">
    <property type="entry name" value="Sensor histidine kinase WalK"/>
    <property type="match status" value="1"/>
</dbReference>
<keyword evidence="10 11" id="KW-0472">Membrane</keyword>
<dbReference type="GO" id="GO:0005524">
    <property type="term" value="F:ATP binding"/>
    <property type="evidence" value="ECO:0007669"/>
    <property type="project" value="UniProtKB-KW"/>
</dbReference>
<evidence type="ECO:0000259" key="13">
    <source>
        <dbReference type="PROSITE" id="PS50885"/>
    </source>
</evidence>
<feature type="transmembrane region" description="Helical" evidence="11">
    <location>
        <begin position="57"/>
        <end position="76"/>
    </location>
</feature>
<feature type="domain" description="HAMP" evidence="13">
    <location>
        <begin position="78"/>
        <end position="131"/>
    </location>
</feature>
<reference evidence="14" key="1">
    <citation type="submission" date="2023-08" db="EMBL/GenBank/DDBJ databases">
        <title>Genomic characterization of piscicolin 126 produced by Carnobacterium maltaromaticum CM22 strain isolated from salmon (Salmo salar).</title>
        <authorList>
            <person name="Gonzalez-Gragera E."/>
            <person name="Garcia-Lopez J.D."/>
            <person name="Teso-Perez C."/>
            <person name="Gimenez-Hernandez I."/>
            <person name="Peralta-Sanchez J.M."/>
            <person name="Valdivia E."/>
            <person name="Montalban-Lopez M."/>
            <person name="Martin-Platero A.M."/>
            <person name="Banos A."/>
            <person name="Martinez-Bueno M."/>
        </authorList>
    </citation>
    <scope>NUCLEOTIDE SEQUENCE</scope>
    <source>
        <strain evidence="14">CM22</strain>
    </source>
</reference>
<protein>
    <recommendedName>
        <fullName evidence="3">histidine kinase</fullName>
        <ecNumber evidence="3">2.7.13.3</ecNumber>
    </recommendedName>
</protein>
<feature type="transmembrane region" description="Helical" evidence="11">
    <location>
        <begin position="12"/>
        <end position="37"/>
    </location>
</feature>
<evidence type="ECO:0000313" key="15">
    <source>
        <dbReference type="Proteomes" id="UP001290462"/>
    </source>
</evidence>
<dbReference type="Proteomes" id="UP001290462">
    <property type="component" value="Unassembled WGS sequence"/>
</dbReference>
<evidence type="ECO:0000256" key="10">
    <source>
        <dbReference type="ARBA" id="ARBA00023136"/>
    </source>
</evidence>
<dbReference type="Pfam" id="PF02518">
    <property type="entry name" value="HATPase_c"/>
    <property type="match status" value="1"/>
</dbReference>
<dbReference type="InterPro" id="IPR003594">
    <property type="entry name" value="HATPase_dom"/>
</dbReference>
<dbReference type="GO" id="GO:0016020">
    <property type="term" value="C:membrane"/>
    <property type="evidence" value="ECO:0007669"/>
    <property type="project" value="UniProtKB-SubCell"/>
</dbReference>
<evidence type="ECO:0000256" key="3">
    <source>
        <dbReference type="ARBA" id="ARBA00012438"/>
    </source>
</evidence>